<dbReference type="PROSITE" id="PS00818">
    <property type="entry name" value="DPS_1"/>
    <property type="match status" value="1"/>
</dbReference>
<evidence type="ECO:0000256" key="1">
    <source>
        <dbReference type="ARBA" id="ARBA00009497"/>
    </source>
</evidence>
<name>W2D082_9BACT</name>
<dbReference type="InterPro" id="IPR012347">
    <property type="entry name" value="Ferritin-like"/>
</dbReference>
<dbReference type="PIRSF" id="PIRSF005900">
    <property type="entry name" value="Dps"/>
    <property type="match status" value="1"/>
</dbReference>
<dbReference type="EMBL" id="AYYF01001075">
    <property type="protein sequence ID" value="ETK12703.1"/>
    <property type="molecule type" value="Genomic_DNA"/>
</dbReference>
<dbReference type="Pfam" id="PF00210">
    <property type="entry name" value="Ferritin"/>
    <property type="match status" value="1"/>
</dbReference>
<evidence type="ECO:0000313" key="5">
    <source>
        <dbReference type="Proteomes" id="UP000034980"/>
    </source>
</evidence>
<dbReference type="Gene3D" id="1.20.1260.10">
    <property type="match status" value="1"/>
</dbReference>
<dbReference type="Proteomes" id="UP000034980">
    <property type="component" value="Unassembled WGS sequence"/>
</dbReference>
<evidence type="ECO:0000259" key="3">
    <source>
        <dbReference type="Pfam" id="PF00210"/>
    </source>
</evidence>
<organism evidence="4 5">
    <name type="scientific">Tannerella sp. oral taxon BU063 isolate Cell 8/11</name>
    <dbReference type="NCBI Taxonomy" id="1411915"/>
    <lineage>
        <taxon>Bacteria</taxon>
        <taxon>Pseudomonadati</taxon>
        <taxon>Bacteroidota</taxon>
        <taxon>Bacteroidia</taxon>
        <taxon>Bacteroidales</taxon>
        <taxon>Tannerellaceae</taxon>
        <taxon>Tannerella</taxon>
    </lineage>
</organism>
<dbReference type="InterPro" id="IPR002177">
    <property type="entry name" value="DPS_DNA-bd"/>
</dbReference>
<evidence type="ECO:0000313" key="4">
    <source>
        <dbReference type="EMBL" id="ETK12703.1"/>
    </source>
</evidence>
<protein>
    <recommendedName>
        <fullName evidence="3">Ferritin/DPS domain-containing protein</fullName>
    </recommendedName>
</protein>
<comment type="caution">
    <text evidence="4">The sequence shown here is derived from an EMBL/GenBank/DDBJ whole genome shotgun (WGS) entry which is preliminary data.</text>
</comment>
<dbReference type="PANTHER" id="PTHR42932:SF1">
    <property type="entry name" value="GENERAL STRESS PROTEIN 20U"/>
    <property type="match status" value="1"/>
</dbReference>
<dbReference type="InterPro" id="IPR009078">
    <property type="entry name" value="Ferritin-like_SF"/>
</dbReference>
<dbReference type="InterPro" id="IPR023188">
    <property type="entry name" value="DPS_DNA-bd_CS"/>
</dbReference>
<dbReference type="PRINTS" id="PR01346">
    <property type="entry name" value="HELNAPAPROT"/>
</dbReference>
<dbReference type="GO" id="GO:0008199">
    <property type="term" value="F:ferric iron binding"/>
    <property type="evidence" value="ECO:0007669"/>
    <property type="project" value="InterPro"/>
</dbReference>
<comment type="similarity">
    <text evidence="1 2">Belongs to the Dps family.</text>
</comment>
<reference evidence="4 5" key="1">
    <citation type="submission" date="2013-11" db="EMBL/GenBank/DDBJ databases">
        <title>Single cell genomics of uncultured Tannerella BU063 (oral taxon 286).</title>
        <authorList>
            <person name="Beall C.J."/>
            <person name="Campbell A.G."/>
            <person name="Griffen A.L."/>
            <person name="Podar M."/>
            <person name="Leys E.J."/>
        </authorList>
    </citation>
    <scope>NUCLEOTIDE SEQUENCE [LARGE SCALE GENOMIC DNA]</scope>
    <source>
        <strain evidence="4">Cell 8/11</strain>
    </source>
</reference>
<evidence type="ECO:0000256" key="2">
    <source>
        <dbReference type="RuleBase" id="RU003875"/>
    </source>
</evidence>
<sequence>METKASIIESLADLLANRQVSYTNLRGLHWDIKGDKFYELHALYEGYYNDEAEAIDELAERIVMLGGHPENRFSEYLKVAEIKETHNVSDWKQGVDQVLATWKMLQAKYHALDKLATAAGDVTTHSIVEHHLSAIETNLWKLGAYAS</sequence>
<dbReference type="PANTHER" id="PTHR42932">
    <property type="entry name" value="GENERAL STRESS PROTEIN 20U"/>
    <property type="match status" value="1"/>
</dbReference>
<dbReference type="GO" id="GO:0016722">
    <property type="term" value="F:oxidoreductase activity, acting on metal ions"/>
    <property type="evidence" value="ECO:0007669"/>
    <property type="project" value="InterPro"/>
</dbReference>
<dbReference type="PROSITE" id="PS00819">
    <property type="entry name" value="DPS_2"/>
    <property type="match status" value="1"/>
</dbReference>
<gene>
    <name evidence="4" type="ORF">T235_07770</name>
</gene>
<feature type="domain" description="Ferritin/DPS" evidence="3">
    <location>
        <begin position="9"/>
        <end position="145"/>
    </location>
</feature>
<dbReference type="InterPro" id="IPR008331">
    <property type="entry name" value="Ferritin_DPS_dom"/>
</dbReference>
<accession>W2D082</accession>
<dbReference type="CDD" id="cd01043">
    <property type="entry name" value="DPS"/>
    <property type="match status" value="1"/>
</dbReference>
<dbReference type="SUPFAM" id="SSF47240">
    <property type="entry name" value="Ferritin-like"/>
    <property type="match status" value="1"/>
</dbReference>
<dbReference type="PATRIC" id="fig|1411915.3.peg.681"/>
<proteinExistence type="inferred from homology"/>
<dbReference type="AlphaFoldDB" id="W2D082"/>